<feature type="non-terminal residue" evidence="6">
    <location>
        <position position="1"/>
    </location>
</feature>
<keyword evidence="7" id="KW-1185">Reference proteome</keyword>
<keyword evidence="4" id="KW-0539">Nucleus</keyword>
<keyword evidence="1" id="KW-0805">Transcription regulation</keyword>
<dbReference type="GO" id="GO:0000981">
    <property type="term" value="F:DNA-binding transcription factor activity, RNA polymerase II-specific"/>
    <property type="evidence" value="ECO:0007669"/>
    <property type="project" value="InterPro"/>
</dbReference>
<dbReference type="InterPro" id="IPR050675">
    <property type="entry name" value="OAF3"/>
</dbReference>
<evidence type="ECO:0000256" key="1">
    <source>
        <dbReference type="ARBA" id="ARBA00023015"/>
    </source>
</evidence>
<organism evidence="6 7">
    <name type="scientific">Pterulicium gracile</name>
    <dbReference type="NCBI Taxonomy" id="1884261"/>
    <lineage>
        <taxon>Eukaryota</taxon>
        <taxon>Fungi</taxon>
        <taxon>Dikarya</taxon>
        <taxon>Basidiomycota</taxon>
        <taxon>Agaricomycotina</taxon>
        <taxon>Agaricomycetes</taxon>
        <taxon>Agaricomycetidae</taxon>
        <taxon>Agaricales</taxon>
        <taxon>Pleurotineae</taxon>
        <taxon>Pterulaceae</taxon>
        <taxon>Pterulicium</taxon>
    </lineage>
</organism>
<protein>
    <recommendedName>
        <fullName evidence="5">Zn(2)-C6 fungal-type domain-containing protein</fullName>
    </recommendedName>
</protein>
<dbReference type="InterPro" id="IPR001138">
    <property type="entry name" value="Zn2Cys6_DnaBD"/>
</dbReference>
<dbReference type="OrthoDB" id="39175at2759"/>
<evidence type="ECO:0000313" key="7">
    <source>
        <dbReference type="Proteomes" id="UP000305067"/>
    </source>
</evidence>
<dbReference type="Gene3D" id="4.10.240.10">
    <property type="entry name" value="Zn(2)-C6 fungal-type DNA-binding domain"/>
    <property type="match status" value="1"/>
</dbReference>
<feature type="domain" description="Zn(2)-C6 fungal-type" evidence="5">
    <location>
        <begin position="20"/>
        <end position="50"/>
    </location>
</feature>
<dbReference type="CDD" id="cd00067">
    <property type="entry name" value="GAL4"/>
    <property type="match status" value="1"/>
</dbReference>
<dbReference type="SMART" id="SM00066">
    <property type="entry name" value="GAL4"/>
    <property type="match status" value="1"/>
</dbReference>
<proteinExistence type="predicted"/>
<dbReference type="EMBL" id="ML178853">
    <property type="protein sequence ID" value="TFK96888.1"/>
    <property type="molecule type" value="Genomic_DNA"/>
</dbReference>
<dbReference type="AlphaFoldDB" id="A0A5C3Q9N2"/>
<dbReference type="SUPFAM" id="SSF57701">
    <property type="entry name" value="Zn2/Cys6 DNA-binding domain"/>
    <property type="match status" value="1"/>
</dbReference>
<dbReference type="PANTHER" id="PTHR31069:SF32">
    <property type="entry name" value="ARGININE METABOLISM REGULATION PROTEIN II"/>
    <property type="match status" value="1"/>
</dbReference>
<evidence type="ECO:0000256" key="4">
    <source>
        <dbReference type="ARBA" id="ARBA00023242"/>
    </source>
</evidence>
<dbReference type="GO" id="GO:0003677">
    <property type="term" value="F:DNA binding"/>
    <property type="evidence" value="ECO:0007669"/>
    <property type="project" value="UniProtKB-KW"/>
</dbReference>
<name>A0A5C3Q9N2_9AGAR</name>
<dbReference type="Proteomes" id="UP000305067">
    <property type="component" value="Unassembled WGS sequence"/>
</dbReference>
<dbReference type="Pfam" id="PF00172">
    <property type="entry name" value="Zn_clus"/>
    <property type="match status" value="1"/>
</dbReference>
<accession>A0A5C3Q9N2</accession>
<sequence length="53" mass="5883">QDSQQNQGDVTRTPKRTPMACTFCRGRKLKCDGMRPSCGNCNRRGFACAYAPV</sequence>
<dbReference type="PROSITE" id="PS50048">
    <property type="entry name" value="ZN2_CY6_FUNGAL_2"/>
    <property type="match status" value="1"/>
</dbReference>
<keyword evidence="3" id="KW-0804">Transcription</keyword>
<dbReference type="InterPro" id="IPR036864">
    <property type="entry name" value="Zn2-C6_fun-type_DNA-bd_sf"/>
</dbReference>
<reference evidence="6 7" key="1">
    <citation type="journal article" date="2019" name="Nat. Ecol. Evol.">
        <title>Megaphylogeny resolves global patterns of mushroom evolution.</title>
        <authorList>
            <person name="Varga T."/>
            <person name="Krizsan K."/>
            <person name="Foldi C."/>
            <person name="Dima B."/>
            <person name="Sanchez-Garcia M."/>
            <person name="Sanchez-Ramirez S."/>
            <person name="Szollosi G.J."/>
            <person name="Szarkandi J.G."/>
            <person name="Papp V."/>
            <person name="Albert L."/>
            <person name="Andreopoulos W."/>
            <person name="Angelini C."/>
            <person name="Antonin V."/>
            <person name="Barry K.W."/>
            <person name="Bougher N.L."/>
            <person name="Buchanan P."/>
            <person name="Buyck B."/>
            <person name="Bense V."/>
            <person name="Catcheside P."/>
            <person name="Chovatia M."/>
            <person name="Cooper J."/>
            <person name="Damon W."/>
            <person name="Desjardin D."/>
            <person name="Finy P."/>
            <person name="Geml J."/>
            <person name="Haridas S."/>
            <person name="Hughes K."/>
            <person name="Justo A."/>
            <person name="Karasinski D."/>
            <person name="Kautmanova I."/>
            <person name="Kiss B."/>
            <person name="Kocsube S."/>
            <person name="Kotiranta H."/>
            <person name="LaButti K.M."/>
            <person name="Lechner B.E."/>
            <person name="Liimatainen K."/>
            <person name="Lipzen A."/>
            <person name="Lukacs Z."/>
            <person name="Mihaltcheva S."/>
            <person name="Morgado L.N."/>
            <person name="Niskanen T."/>
            <person name="Noordeloos M.E."/>
            <person name="Ohm R.A."/>
            <person name="Ortiz-Santana B."/>
            <person name="Ovrebo C."/>
            <person name="Racz N."/>
            <person name="Riley R."/>
            <person name="Savchenko A."/>
            <person name="Shiryaev A."/>
            <person name="Soop K."/>
            <person name="Spirin V."/>
            <person name="Szebenyi C."/>
            <person name="Tomsovsky M."/>
            <person name="Tulloss R.E."/>
            <person name="Uehling J."/>
            <person name="Grigoriev I.V."/>
            <person name="Vagvolgyi C."/>
            <person name="Papp T."/>
            <person name="Martin F.M."/>
            <person name="Miettinen O."/>
            <person name="Hibbett D.S."/>
            <person name="Nagy L.G."/>
        </authorList>
    </citation>
    <scope>NUCLEOTIDE SEQUENCE [LARGE SCALE GENOMIC DNA]</scope>
    <source>
        <strain evidence="6 7">CBS 309.79</strain>
    </source>
</reference>
<dbReference type="PROSITE" id="PS00463">
    <property type="entry name" value="ZN2_CY6_FUNGAL_1"/>
    <property type="match status" value="1"/>
</dbReference>
<evidence type="ECO:0000256" key="3">
    <source>
        <dbReference type="ARBA" id="ARBA00023163"/>
    </source>
</evidence>
<dbReference type="GO" id="GO:0008270">
    <property type="term" value="F:zinc ion binding"/>
    <property type="evidence" value="ECO:0007669"/>
    <property type="project" value="InterPro"/>
</dbReference>
<dbReference type="PANTHER" id="PTHR31069">
    <property type="entry name" value="OLEATE-ACTIVATED TRANSCRIPTION FACTOR 1-RELATED"/>
    <property type="match status" value="1"/>
</dbReference>
<evidence type="ECO:0000256" key="2">
    <source>
        <dbReference type="ARBA" id="ARBA00023125"/>
    </source>
</evidence>
<dbReference type="STRING" id="1884261.A0A5C3Q9N2"/>
<evidence type="ECO:0000259" key="5">
    <source>
        <dbReference type="PROSITE" id="PS50048"/>
    </source>
</evidence>
<gene>
    <name evidence="6" type="ORF">BDV98DRAFT_514833</name>
</gene>
<evidence type="ECO:0000313" key="6">
    <source>
        <dbReference type="EMBL" id="TFK96888.1"/>
    </source>
</evidence>
<keyword evidence="2" id="KW-0238">DNA-binding</keyword>